<gene>
    <name evidence="3" type="ORF">BCF44_109173</name>
</gene>
<dbReference type="Pfam" id="PF14279">
    <property type="entry name" value="HNH_5"/>
    <property type="match status" value="1"/>
</dbReference>
<feature type="region of interest" description="Disordered" evidence="1">
    <location>
        <begin position="108"/>
        <end position="151"/>
    </location>
</feature>
<dbReference type="Proteomes" id="UP000256269">
    <property type="component" value="Unassembled WGS sequence"/>
</dbReference>
<comment type="caution">
    <text evidence="3">The sequence shown here is derived from an EMBL/GenBank/DDBJ whole genome shotgun (WGS) entry which is preliminary data.</text>
</comment>
<dbReference type="Gene3D" id="1.10.30.50">
    <property type="match status" value="1"/>
</dbReference>
<evidence type="ECO:0000259" key="2">
    <source>
        <dbReference type="Pfam" id="PF14279"/>
    </source>
</evidence>
<name>A0A3E0HEJ2_9PSEU</name>
<dbReference type="CDD" id="cd00085">
    <property type="entry name" value="HNHc"/>
    <property type="match status" value="1"/>
</dbReference>
<evidence type="ECO:0000313" key="3">
    <source>
        <dbReference type="EMBL" id="REH43630.1"/>
    </source>
</evidence>
<dbReference type="AlphaFoldDB" id="A0A3E0HEJ2"/>
<reference evidence="3 4" key="1">
    <citation type="submission" date="2018-08" db="EMBL/GenBank/DDBJ databases">
        <title>Genomic Encyclopedia of Archaeal and Bacterial Type Strains, Phase II (KMG-II): from individual species to whole genera.</title>
        <authorList>
            <person name="Goeker M."/>
        </authorList>
    </citation>
    <scope>NUCLEOTIDE SEQUENCE [LARGE SCALE GENOMIC DNA]</scope>
    <source>
        <strain evidence="3 4">DSM 45791</strain>
    </source>
</reference>
<dbReference type="InterPro" id="IPR003615">
    <property type="entry name" value="HNH_nuc"/>
</dbReference>
<sequence length="151" mass="16448">MPLRPCLDCSALHRNRSRCDSCQARWDRAHDAGRGSATERGYDAAYQRLAGQIVAEHRGRSGDWCPGWQRPAHQATDLTADHIVPLAAGGSNEQHNLAVLCRSCNSAKRERQADGQAEPAGQPARAGGQRAGPRRADSPRHAGYGAPRRHR</sequence>
<proteinExistence type="predicted"/>
<keyword evidence="4" id="KW-1185">Reference proteome</keyword>
<feature type="domain" description="HNH endonuclease 5" evidence="2">
    <location>
        <begin position="74"/>
        <end position="111"/>
    </location>
</feature>
<accession>A0A3E0HEJ2</accession>
<dbReference type="RefSeq" id="WP_211353238.1">
    <property type="nucleotide sequence ID" value="NZ_CP144375.1"/>
</dbReference>
<dbReference type="InterPro" id="IPR029471">
    <property type="entry name" value="HNH_5"/>
</dbReference>
<evidence type="ECO:0000256" key="1">
    <source>
        <dbReference type="SAM" id="MobiDB-lite"/>
    </source>
</evidence>
<dbReference type="EMBL" id="QUNO01000009">
    <property type="protein sequence ID" value="REH43630.1"/>
    <property type="molecule type" value="Genomic_DNA"/>
</dbReference>
<protein>
    <submittedName>
        <fullName evidence="3">5-methylcytosine-specific restriction protein A</fullName>
    </submittedName>
</protein>
<organism evidence="3 4">
    <name type="scientific">Kutzneria buriramensis</name>
    <dbReference type="NCBI Taxonomy" id="1045776"/>
    <lineage>
        <taxon>Bacteria</taxon>
        <taxon>Bacillati</taxon>
        <taxon>Actinomycetota</taxon>
        <taxon>Actinomycetes</taxon>
        <taxon>Pseudonocardiales</taxon>
        <taxon>Pseudonocardiaceae</taxon>
        <taxon>Kutzneria</taxon>
    </lineage>
</organism>
<feature type="compositionally biased region" description="Low complexity" evidence="1">
    <location>
        <begin position="115"/>
        <end position="128"/>
    </location>
</feature>
<evidence type="ECO:0000313" key="4">
    <source>
        <dbReference type="Proteomes" id="UP000256269"/>
    </source>
</evidence>